<protein>
    <submittedName>
        <fullName evidence="1">Glycosyltransferase family 4 protein</fullName>
    </submittedName>
</protein>
<sequence length="428" mass="48311">MNKLSVGIDGLNLALPKGTGVATYARTLANTIHKMNYGVDLLYGLDIPCDSPPALREVQFFNNLADEKIVKSSSPFSLGWWRNLQQMKDWRSGEIFLSGRVETRGFESHLPKNDRIINIRNIFKKAHRYYRKTGKFIEIEVKNPPEIMHWTYPLPIKLNQSINIYTLHDLVPLRLPQTTLDNKSSYYNLIKDICSGQGKICTVSESSRNEILSFFPEASGRIHNAYQTYDEDIHNHIKNENFNEVGRIFNIDRDGYFVFFGSLEPKKNIGRLIEAFLASSSSRKLVIVGAMGWKNDKELRFLQHGIDTGRIIHTEYLPRYLLTSLLINARGLLFPSLAEGFGLPALEALVCGTPVICSSEGGLPEVVGDAAMIVDAYDTNSIASGIIKIDRDDTIYNNLKAKGPIQAATYSPDRYADRLKALYQDVLR</sequence>
<dbReference type="KEGG" id="kre:GWK63_00215"/>
<dbReference type="Gene3D" id="3.40.50.2000">
    <property type="entry name" value="Glycogen Phosphorylase B"/>
    <property type="match status" value="2"/>
</dbReference>
<dbReference type="GO" id="GO:0016757">
    <property type="term" value="F:glycosyltransferase activity"/>
    <property type="evidence" value="ECO:0007669"/>
    <property type="project" value="InterPro"/>
</dbReference>
<proteinExistence type="predicted"/>
<dbReference type="GO" id="GO:0009103">
    <property type="term" value="P:lipopolysaccharide biosynthetic process"/>
    <property type="evidence" value="ECO:0007669"/>
    <property type="project" value="TreeGrafter"/>
</dbReference>
<dbReference type="PANTHER" id="PTHR46401">
    <property type="entry name" value="GLYCOSYLTRANSFERASE WBBK-RELATED"/>
    <property type="match status" value="1"/>
</dbReference>
<accession>A0A181C6E4</accession>
<dbReference type="PANTHER" id="PTHR46401:SF2">
    <property type="entry name" value="GLYCOSYLTRANSFERASE WBBK-RELATED"/>
    <property type="match status" value="1"/>
</dbReference>
<gene>
    <name evidence="1" type="ORF">GWK63_00215</name>
</gene>
<evidence type="ECO:0000313" key="2">
    <source>
        <dbReference type="Proteomes" id="UP000502533"/>
    </source>
</evidence>
<dbReference type="EMBL" id="CP050139">
    <property type="protein sequence ID" value="QIP34137.1"/>
    <property type="molecule type" value="Genomic_DNA"/>
</dbReference>
<organism evidence="1 2">
    <name type="scientific">Komagataeibacter rhaeticus</name>
    <dbReference type="NCBI Taxonomy" id="215221"/>
    <lineage>
        <taxon>Bacteria</taxon>
        <taxon>Pseudomonadati</taxon>
        <taxon>Pseudomonadota</taxon>
        <taxon>Alphaproteobacteria</taxon>
        <taxon>Acetobacterales</taxon>
        <taxon>Acetobacteraceae</taxon>
        <taxon>Komagataeibacter</taxon>
    </lineage>
</organism>
<reference evidence="1 2" key="1">
    <citation type="submission" date="2020-03" db="EMBL/GenBank/DDBJ databases">
        <title>Isolation of cellulose-producing strains, genome characterization and application of the synthesized cellulose films as an economical and sustainable material for piezoelectric sensor construction.</title>
        <authorList>
            <person name="Mangayil R.K."/>
        </authorList>
    </citation>
    <scope>NUCLEOTIDE SEQUENCE [LARGE SCALE GENOMIC DNA]</scope>
    <source>
        <strain evidence="1 2">ENS 9a1a</strain>
    </source>
</reference>
<dbReference type="Pfam" id="PF00534">
    <property type="entry name" value="Glycos_transf_1"/>
    <property type="match status" value="1"/>
</dbReference>
<dbReference type="InterPro" id="IPR001296">
    <property type="entry name" value="Glyco_trans_1"/>
</dbReference>
<keyword evidence="1" id="KW-0808">Transferase</keyword>
<dbReference type="SUPFAM" id="SSF53756">
    <property type="entry name" value="UDP-Glycosyltransferase/glycogen phosphorylase"/>
    <property type="match status" value="1"/>
</dbReference>
<dbReference type="AlphaFoldDB" id="A0A181C6E4"/>
<evidence type="ECO:0000313" key="1">
    <source>
        <dbReference type="EMBL" id="QIP34137.1"/>
    </source>
</evidence>
<dbReference type="GeneID" id="85020566"/>
<name>A0A181C6E4_9PROT</name>
<keyword evidence="2" id="KW-1185">Reference proteome</keyword>
<dbReference type="Proteomes" id="UP000502533">
    <property type="component" value="Chromosome"/>
</dbReference>
<dbReference type="RefSeq" id="WP_039998588.1">
    <property type="nucleotide sequence ID" value="NZ_CP050139.1"/>
</dbReference>
<dbReference type="CDD" id="cd03809">
    <property type="entry name" value="GT4_MtfB-like"/>
    <property type="match status" value="1"/>
</dbReference>